<sequence length="220" mass="22298">MTAGRGEDELPDGLVVPDDLSSLFAGDGGAAPAGDDGSGVTESAEPAEPAEPAVIHTTAVVLTSVRQAKVLASLLSLAGIEAAVVPSARGAIAVRYVEQLESETDPGELLSGIPLEAEALGASLSVAARSEVVLLAARVQEIGGEISGQVKARRYRGGQIVEEPPPGLVLAQADAVAERLLIGLVQAPQVDGYISSSDLPSAGGGRSFFGRRRKDGGEPE</sequence>
<evidence type="ECO:0000256" key="1">
    <source>
        <dbReference type="SAM" id="MobiDB-lite"/>
    </source>
</evidence>
<feature type="compositionally biased region" description="Low complexity" evidence="1">
    <location>
        <begin position="32"/>
        <end position="50"/>
    </location>
</feature>
<dbReference type="Proteomes" id="UP000297318">
    <property type="component" value="Unassembled WGS sequence"/>
</dbReference>
<evidence type="ECO:0000313" key="3">
    <source>
        <dbReference type="Proteomes" id="UP000297318"/>
    </source>
</evidence>
<comment type="caution">
    <text evidence="2">The sequence shown here is derived from an EMBL/GenBank/DDBJ whole genome shotgun (WGS) entry which is preliminary data.</text>
</comment>
<proteinExistence type="predicted"/>
<feature type="region of interest" description="Disordered" evidence="1">
    <location>
        <begin position="1"/>
        <end position="50"/>
    </location>
</feature>
<evidence type="ECO:0000313" key="2">
    <source>
        <dbReference type="EMBL" id="TGO05838.1"/>
    </source>
</evidence>
<reference evidence="2 3" key="1">
    <citation type="submission" date="2018-11" db="EMBL/GenBank/DDBJ databases">
        <title>Complete genome sequencing of the Actinobacteria Serinibacter sp. K3-2.</title>
        <authorList>
            <person name="Rakitin A.L."/>
            <person name="Beletsky A.V."/>
            <person name="Mardanov A.V."/>
            <person name="Ravin N.V."/>
            <person name="Gromova A.S."/>
            <person name="Filippova S.N."/>
            <person name="Gal'Chenko V.F."/>
        </authorList>
    </citation>
    <scope>NUCLEOTIDE SEQUENCE [LARGE SCALE GENOMIC DNA]</scope>
    <source>
        <strain evidence="2 3">K3-2</strain>
    </source>
</reference>
<name>A0A4Z1E4L6_9MICO</name>
<dbReference type="AlphaFoldDB" id="A0A4Z1E4L6"/>
<protein>
    <submittedName>
        <fullName evidence="2">Uncharacterized protein</fullName>
    </submittedName>
</protein>
<feature type="region of interest" description="Disordered" evidence="1">
    <location>
        <begin position="195"/>
        <end position="220"/>
    </location>
</feature>
<dbReference type="RefSeq" id="WP_135848139.1">
    <property type="nucleotide sequence ID" value="NZ_RHPJ01000001.1"/>
</dbReference>
<dbReference type="EMBL" id="RHPJ01000001">
    <property type="protein sequence ID" value="TGO05838.1"/>
    <property type="molecule type" value="Genomic_DNA"/>
</dbReference>
<keyword evidence="3" id="KW-1185">Reference proteome</keyword>
<dbReference type="OrthoDB" id="3268823at2"/>
<gene>
    <name evidence="2" type="ORF">SERN_0030</name>
</gene>
<organism evidence="2 3">
    <name type="scientific">Serinibacter arcticus</name>
    <dbReference type="NCBI Taxonomy" id="1655435"/>
    <lineage>
        <taxon>Bacteria</taxon>
        <taxon>Bacillati</taxon>
        <taxon>Actinomycetota</taxon>
        <taxon>Actinomycetes</taxon>
        <taxon>Micrococcales</taxon>
        <taxon>Beutenbergiaceae</taxon>
        <taxon>Serinibacter</taxon>
    </lineage>
</organism>
<accession>A0A4Z1E4L6</accession>